<comment type="caution">
    <text evidence="2">The sequence shown here is derived from an EMBL/GenBank/DDBJ whole genome shotgun (WGS) entry which is preliminary data.</text>
</comment>
<accession>A0A1F5ZJZ3</accession>
<feature type="domain" description="Methyltransferase" evidence="1">
    <location>
        <begin position="41"/>
        <end position="114"/>
    </location>
</feature>
<evidence type="ECO:0000313" key="2">
    <source>
        <dbReference type="EMBL" id="OGG12644.1"/>
    </source>
</evidence>
<dbReference type="InterPro" id="IPR025714">
    <property type="entry name" value="Methyltranfer_dom"/>
</dbReference>
<evidence type="ECO:0000313" key="3">
    <source>
        <dbReference type="Proteomes" id="UP000176923"/>
    </source>
</evidence>
<dbReference type="InterPro" id="IPR029063">
    <property type="entry name" value="SAM-dependent_MTases_sf"/>
</dbReference>
<dbReference type="STRING" id="1798382.A3D77_03955"/>
<dbReference type="AlphaFoldDB" id="A0A1F5ZJZ3"/>
<dbReference type="SUPFAM" id="SSF53335">
    <property type="entry name" value="S-adenosyl-L-methionine-dependent methyltransferases"/>
    <property type="match status" value="1"/>
</dbReference>
<evidence type="ECO:0000259" key="1">
    <source>
        <dbReference type="Pfam" id="PF13847"/>
    </source>
</evidence>
<name>A0A1F5ZJZ3_9BACT</name>
<gene>
    <name evidence="2" type="ORF">A3D77_03955</name>
</gene>
<proteinExistence type="predicted"/>
<dbReference type="Gene3D" id="3.40.50.150">
    <property type="entry name" value="Vaccinia Virus protein VP39"/>
    <property type="match status" value="1"/>
</dbReference>
<protein>
    <recommendedName>
        <fullName evidence="1">Methyltransferase domain-containing protein</fullName>
    </recommendedName>
</protein>
<dbReference type="Pfam" id="PF13847">
    <property type="entry name" value="Methyltransf_31"/>
    <property type="match status" value="1"/>
</dbReference>
<organism evidence="2 3">
    <name type="scientific">Candidatus Gottesmanbacteria bacterium RIFCSPHIGHO2_02_FULL_39_11</name>
    <dbReference type="NCBI Taxonomy" id="1798382"/>
    <lineage>
        <taxon>Bacteria</taxon>
        <taxon>Candidatus Gottesmaniibacteriota</taxon>
    </lineage>
</organism>
<dbReference type="Proteomes" id="UP000176923">
    <property type="component" value="Unassembled WGS sequence"/>
</dbReference>
<dbReference type="EMBL" id="MFJL01000043">
    <property type="protein sequence ID" value="OGG12644.1"/>
    <property type="molecule type" value="Genomic_DNA"/>
</dbReference>
<reference evidence="2 3" key="1">
    <citation type="journal article" date="2016" name="Nat. Commun.">
        <title>Thousands of microbial genomes shed light on interconnected biogeochemical processes in an aquifer system.</title>
        <authorList>
            <person name="Anantharaman K."/>
            <person name="Brown C.T."/>
            <person name="Hug L.A."/>
            <person name="Sharon I."/>
            <person name="Castelle C.J."/>
            <person name="Probst A.J."/>
            <person name="Thomas B.C."/>
            <person name="Singh A."/>
            <person name="Wilkins M.J."/>
            <person name="Karaoz U."/>
            <person name="Brodie E.L."/>
            <person name="Williams K.H."/>
            <person name="Hubbard S.S."/>
            <person name="Banfield J.F."/>
        </authorList>
    </citation>
    <scope>NUCLEOTIDE SEQUENCE [LARGE SCALE GENOMIC DNA]</scope>
</reference>
<sequence>MAYMTLYHEESSNIVNLMQNKDPFFDYLTAKIMMHIPPGSSQKRILDLGCGGGRNSVAAAKKGYTVIGLDYVEKSLVVAGKLADLNKVSGKIFFKKEDITKLKPKQYGIFDYIIL</sequence>
<dbReference type="CDD" id="cd02440">
    <property type="entry name" value="AdoMet_MTases"/>
    <property type="match status" value="1"/>
</dbReference>